<proteinExistence type="predicted"/>
<dbReference type="InterPro" id="IPR021109">
    <property type="entry name" value="Peptidase_aspartic_dom_sf"/>
</dbReference>
<dbReference type="Pfam" id="PF13650">
    <property type="entry name" value="Asp_protease_2"/>
    <property type="match status" value="1"/>
</dbReference>
<sequence>MKLSRSIVDEEVERPAEVDDENGGSPEEEDGWAKDELWEMLEVFATEKKKKDTRTSKLPDAVPPKPAEKMKPRAPKADVPTMPKPVLQFRYQSTAEDQKLVDELLAWLLDGRLSNTTPAHILAASPTIRKEMVERLRTRRVEAAGFEALPVEPVDEEPAKVFSMLKTREAMRSLPLHEIDLLVNHASSEVGVLDQGSQIIVMHIDLAKRANLPINYDNRIEMEGANGATSWMLGCAENVPIRIGPINFELHAYIVESAPFQLLLGRPFFNLLLCRMEDQQSGDVDVTIRDPANFNHKISVPSRPRQTARVNLLETFGYQLRESPPTLLGLTEYSYAALSEIFQSPPIVDVLAYKKVARKVRPVPATLPERYRIMRRRPEDPLLTLPALPTHSPPTSRPAFASQLSGSMDSTSTDRTSYGQKSSS</sequence>
<dbReference type="Gene3D" id="2.40.70.10">
    <property type="entry name" value="Acid Proteases"/>
    <property type="match status" value="1"/>
</dbReference>
<dbReference type="EMBL" id="SFCI01001094">
    <property type="protein sequence ID" value="TFY76785.1"/>
    <property type="molecule type" value="Genomic_DNA"/>
</dbReference>
<evidence type="ECO:0000313" key="2">
    <source>
        <dbReference type="EMBL" id="TFY76785.1"/>
    </source>
</evidence>
<dbReference type="AlphaFoldDB" id="A0A4Y9ZQB3"/>
<feature type="region of interest" description="Disordered" evidence="1">
    <location>
        <begin position="1"/>
        <end position="81"/>
    </location>
</feature>
<evidence type="ECO:0008006" key="4">
    <source>
        <dbReference type="Google" id="ProtNLM"/>
    </source>
</evidence>
<dbReference type="Proteomes" id="UP000298061">
    <property type="component" value="Unassembled WGS sequence"/>
</dbReference>
<evidence type="ECO:0000256" key="1">
    <source>
        <dbReference type="SAM" id="MobiDB-lite"/>
    </source>
</evidence>
<protein>
    <recommendedName>
        <fullName evidence="4">Aspartic peptidase DDI1-type domain-containing protein</fullName>
    </recommendedName>
</protein>
<organism evidence="2 3">
    <name type="scientific">Hericium alpestre</name>
    <dbReference type="NCBI Taxonomy" id="135208"/>
    <lineage>
        <taxon>Eukaryota</taxon>
        <taxon>Fungi</taxon>
        <taxon>Dikarya</taxon>
        <taxon>Basidiomycota</taxon>
        <taxon>Agaricomycotina</taxon>
        <taxon>Agaricomycetes</taxon>
        <taxon>Russulales</taxon>
        <taxon>Hericiaceae</taxon>
        <taxon>Hericium</taxon>
    </lineage>
</organism>
<comment type="caution">
    <text evidence="2">The sequence shown here is derived from an EMBL/GenBank/DDBJ whole genome shotgun (WGS) entry which is preliminary data.</text>
</comment>
<gene>
    <name evidence="2" type="ORF">EWM64_g7226</name>
</gene>
<dbReference type="CDD" id="cd00303">
    <property type="entry name" value="retropepsin_like"/>
    <property type="match status" value="1"/>
</dbReference>
<feature type="compositionally biased region" description="Basic and acidic residues" evidence="1">
    <location>
        <begin position="45"/>
        <end position="57"/>
    </location>
</feature>
<feature type="compositionally biased region" description="Acidic residues" evidence="1">
    <location>
        <begin position="18"/>
        <end position="30"/>
    </location>
</feature>
<dbReference type="OrthoDB" id="5596707at2759"/>
<evidence type="ECO:0000313" key="3">
    <source>
        <dbReference type="Proteomes" id="UP000298061"/>
    </source>
</evidence>
<keyword evidence="3" id="KW-1185">Reference proteome</keyword>
<feature type="compositionally biased region" description="Polar residues" evidence="1">
    <location>
        <begin position="402"/>
        <end position="424"/>
    </location>
</feature>
<reference evidence="2 3" key="1">
    <citation type="submission" date="2019-02" db="EMBL/GenBank/DDBJ databases">
        <title>Genome sequencing of the rare red list fungi Hericium alpestre (H. flagellum).</title>
        <authorList>
            <person name="Buettner E."/>
            <person name="Kellner H."/>
        </authorList>
    </citation>
    <scope>NUCLEOTIDE SEQUENCE [LARGE SCALE GENOMIC DNA]</scope>
    <source>
        <strain evidence="2 3">DSM 108284</strain>
    </source>
</reference>
<accession>A0A4Y9ZQB3</accession>
<feature type="region of interest" description="Disordered" evidence="1">
    <location>
        <begin position="382"/>
        <end position="424"/>
    </location>
</feature>
<name>A0A4Y9ZQB3_9AGAM</name>
<dbReference type="SUPFAM" id="SSF50630">
    <property type="entry name" value="Acid proteases"/>
    <property type="match status" value="1"/>
</dbReference>
<dbReference type="STRING" id="135208.A0A4Y9ZQB3"/>